<keyword evidence="2" id="KW-1185">Reference proteome</keyword>
<dbReference type="AlphaFoldDB" id="A0A5B8XBU3"/>
<evidence type="ECO:0000313" key="1">
    <source>
        <dbReference type="EMBL" id="QED22823.1"/>
    </source>
</evidence>
<dbReference type="OrthoDB" id="9788098at2"/>
<organism evidence="1 2">
    <name type="scientific">Candidatus Deianiraea vastatrix</name>
    <dbReference type="NCBI Taxonomy" id="2163644"/>
    <lineage>
        <taxon>Bacteria</taxon>
        <taxon>Pseudomonadati</taxon>
        <taxon>Pseudomonadota</taxon>
        <taxon>Alphaproteobacteria</taxon>
        <taxon>Rickettsiales</taxon>
        <taxon>Candidatus Deianiraeaceae</taxon>
        <taxon>Candidatus Deianiraea</taxon>
    </lineage>
</organism>
<dbReference type="RefSeq" id="WP_146820137.1">
    <property type="nucleotide sequence ID" value="NZ_CP029077.1"/>
</dbReference>
<gene>
    <name evidence="1" type="ORF">Deia_00009</name>
</gene>
<sequence length="299" mass="34841">MKVKIVNVKDLFNHLASFLLHDVEEISKMQNASHINIEKFVMHAYRKVFTEADMHLKTLFHNTQLELWDEIIPFKTFQKNGLVNILSFIKKDIKPSLSEISRQMGRKDEFYNLDNIFHCFIRSISNVPCFCRGMQDFTIDMAFQSLNTKTGINETHEVNIYKPFTKDLLKLTKDGAYLNNYRLVKKDLQSFKDAFIGIVNQDFNNLKYMPHKISSCTHISFYNDYSSCIVDFFCGKIDYIVWFKKDKFTHDMITDLGYSIELIDKNGSIMLNNENAENASGFIASSKNNIKLIEAVQKI</sequence>
<dbReference type="EMBL" id="CP029077">
    <property type="protein sequence ID" value="QED22823.1"/>
    <property type="molecule type" value="Genomic_DNA"/>
</dbReference>
<dbReference type="Proteomes" id="UP000321934">
    <property type="component" value="Chromosome"/>
</dbReference>
<reference evidence="1 2" key="1">
    <citation type="journal article" date="2019" name="ISME J.">
        <title>Deianiraea, an extracellular bacterium associated with the ciliate Paramecium, suggests an alternative scenario for the evolution of Rickettsiales.</title>
        <authorList>
            <person name="Castelli M."/>
            <person name="Sabaneyeva E."/>
            <person name="Lanzoni O."/>
            <person name="Lebedeva N."/>
            <person name="Floriano A.M."/>
            <person name="Gaiarsa S."/>
            <person name="Benken K."/>
            <person name="Modeo L."/>
            <person name="Bandi C."/>
            <person name="Potekhin A."/>
            <person name="Sassera D."/>
            <person name="Petroni G."/>
        </authorList>
    </citation>
    <scope>NUCLEOTIDE SEQUENCE [LARGE SCALE GENOMIC DNA]</scope>
    <source>
        <strain evidence="1">CyL4-1</strain>
    </source>
</reference>
<protein>
    <submittedName>
        <fullName evidence="1">Uncharacterized protein</fullName>
    </submittedName>
</protein>
<proteinExistence type="predicted"/>
<evidence type="ECO:0000313" key="2">
    <source>
        <dbReference type="Proteomes" id="UP000321934"/>
    </source>
</evidence>
<name>A0A5B8XBU3_9RICK</name>
<accession>A0A5B8XBU3</accession>